<dbReference type="PROSITE" id="PS51898">
    <property type="entry name" value="TYR_RECOMBINASE"/>
    <property type="match status" value="1"/>
</dbReference>
<name>A0A520XDE2_9DELT</name>
<evidence type="ECO:0000313" key="6">
    <source>
        <dbReference type="Proteomes" id="UP000322454"/>
    </source>
</evidence>
<dbReference type="CDD" id="cd00397">
    <property type="entry name" value="DNA_BRE_C"/>
    <property type="match status" value="1"/>
</dbReference>
<evidence type="ECO:0000256" key="2">
    <source>
        <dbReference type="ARBA" id="ARBA00023125"/>
    </source>
</evidence>
<dbReference type="Proteomes" id="UP000322454">
    <property type="component" value="Unassembled WGS sequence"/>
</dbReference>
<dbReference type="EMBL" id="SHMQ01000012">
    <property type="protein sequence ID" value="RZV39162.1"/>
    <property type="molecule type" value="Genomic_DNA"/>
</dbReference>
<keyword evidence="3" id="KW-0233">DNA recombination</keyword>
<dbReference type="InterPro" id="IPR050090">
    <property type="entry name" value="Tyrosine_recombinase_XerCD"/>
</dbReference>
<dbReference type="PANTHER" id="PTHR30349">
    <property type="entry name" value="PHAGE INTEGRASE-RELATED"/>
    <property type="match status" value="1"/>
</dbReference>
<evidence type="ECO:0000256" key="3">
    <source>
        <dbReference type="ARBA" id="ARBA00023172"/>
    </source>
</evidence>
<evidence type="ECO:0000256" key="1">
    <source>
        <dbReference type="ARBA" id="ARBA00008857"/>
    </source>
</evidence>
<keyword evidence="2" id="KW-0238">DNA-binding</keyword>
<dbReference type="GO" id="GO:0003677">
    <property type="term" value="F:DNA binding"/>
    <property type="evidence" value="ECO:0007669"/>
    <property type="project" value="UniProtKB-KW"/>
</dbReference>
<dbReference type="Gene3D" id="1.10.443.10">
    <property type="entry name" value="Intergrase catalytic core"/>
    <property type="match status" value="1"/>
</dbReference>
<accession>A0A520XDE2</accession>
<comment type="caution">
    <text evidence="5">The sequence shown here is derived from an EMBL/GenBank/DDBJ whole genome shotgun (WGS) entry which is preliminary data.</text>
</comment>
<dbReference type="InterPro" id="IPR002104">
    <property type="entry name" value="Integrase_catalytic"/>
</dbReference>
<dbReference type="PANTHER" id="PTHR30349:SF41">
    <property type="entry name" value="INTEGRASE_RECOMBINASE PROTEIN MJ0367-RELATED"/>
    <property type="match status" value="1"/>
</dbReference>
<evidence type="ECO:0000313" key="5">
    <source>
        <dbReference type="EMBL" id="RZV39162.1"/>
    </source>
</evidence>
<feature type="domain" description="Tyr recombinase" evidence="4">
    <location>
        <begin position="37"/>
        <end position="219"/>
    </location>
</feature>
<dbReference type="SUPFAM" id="SSF56349">
    <property type="entry name" value="DNA breaking-rejoining enzymes"/>
    <property type="match status" value="1"/>
</dbReference>
<sequence length="225" mass="25613">MDNNQIAIYAETPITKNGKKTEFIETDLKTNNYYENDNIVFFTASQIKTLTDGIDNPFHKLVILLLYETGARIEEARTLKFSDIDTGNGRVKVLTLKQRKKNKIYRYLKISDKLLSLILNHRVTAKLTDDDFILSQRQGKPAITRKGISLMFKSYVVKLLGQSNLDKAHPHALRHTRAVHLLDSGMNIMLLKNFLGHASISNTLIYLKYSNKDMAEAISRANNGL</sequence>
<dbReference type="InterPro" id="IPR011010">
    <property type="entry name" value="DNA_brk_join_enz"/>
</dbReference>
<dbReference type="Pfam" id="PF00589">
    <property type="entry name" value="Phage_integrase"/>
    <property type="match status" value="1"/>
</dbReference>
<dbReference type="GO" id="GO:0015074">
    <property type="term" value="P:DNA integration"/>
    <property type="evidence" value="ECO:0007669"/>
    <property type="project" value="InterPro"/>
</dbReference>
<organism evidence="5 6">
    <name type="scientific">Candidatus Acidulodesulfobacterium acidiphilum</name>
    <dbReference type="NCBI Taxonomy" id="2597224"/>
    <lineage>
        <taxon>Bacteria</taxon>
        <taxon>Deltaproteobacteria</taxon>
        <taxon>Candidatus Acidulodesulfobacterales</taxon>
        <taxon>Candidatus Acidulodesulfobacterium</taxon>
    </lineage>
</organism>
<dbReference type="AlphaFoldDB" id="A0A520XDE2"/>
<dbReference type="GO" id="GO:0006310">
    <property type="term" value="P:DNA recombination"/>
    <property type="evidence" value="ECO:0007669"/>
    <property type="project" value="UniProtKB-KW"/>
</dbReference>
<reference evidence="5 6" key="1">
    <citation type="submission" date="2019-01" db="EMBL/GenBank/DDBJ databases">
        <title>Insights into ecological role of a new deltaproteobacterial order Candidatus Sinidesulfobacterales (Sva0485) by metagenomics and metatranscriptomics.</title>
        <authorList>
            <person name="Tan S."/>
            <person name="Liu J."/>
            <person name="Fang Y."/>
            <person name="Hedlund B."/>
            <person name="Lian Z.-H."/>
            <person name="Huang L.-Y."/>
            <person name="Li J.-T."/>
            <person name="Huang L.-N."/>
            <person name="Li W.-J."/>
            <person name="Jiang H.-C."/>
            <person name="Dong H.-L."/>
            <person name="Shu W.-S."/>
        </authorList>
    </citation>
    <scope>NUCLEOTIDE SEQUENCE [LARGE SCALE GENOMIC DNA]</scope>
    <source>
        <strain evidence="5">AP4</strain>
    </source>
</reference>
<proteinExistence type="inferred from homology"/>
<evidence type="ECO:0000259" key="4">
    <source>
        <dbReference type="PROSITE" id="PS51898"/>
    </source>
</evidence>
<comment type="similarity">
    <text evidence="1">Belongs to the 'phage' integrase family.</text>
</comment>
<protein>
    <submittedName>
        <fullName evidence="5">Site-specific integrase</fullName>
    </submittedName>
</protein>
<gene>
    <name evidence="5" type="ORF">EVJ48_05465</name>
</gene>
<dbReference type="InterPro" id="IPR013762">
    <property type="entry name" value="Integrase-like_cat_sf"/>
</dbReference>